<evidence type="ECO:0000256" key="2">
    <source>
        <dbReference type="ARBA" id="ARBA00005446"/>
    </source>
</evidence>
<dbReference type="SUPFAM" id="SSF57850">
    <property type="entry name" value="RING/U-box"/>
    <property type="match status" value="1"/>
</dbReference>
<dbReference type="Gene3D" id="3.30.40.10">
    <property type="entry name" value="Zinc/RING finger domain, C3HC4 (zinc finger)"/>
    <property type="match status" value="1"/>
</dbReference>
<dbReference type="PROSITE" id="PS00690">
    <property type="entry name" value="DEAH_ATP_HELICASE"/>
    <property type="match status" value="1"/>
</dbReference>
<keyword evidence="11" id="KW-0413">Isomerase</keyword>
<comment type="catalytic activity">
    <reaction evidence="13">
        <text>Couples ATP hydrolysis with the unwinding of duplex DNA by translocating in the 3'-5' direction.</text>
        <dbReference type="EC" id="5.6.2.4"/>
    </reaction>
</comment>
<evidence type="ECO:0000256" key="15">
    <source>
        <dbReference type="ARBA" id="ARBA00044542"/>
    </source>
</evidence>
<name>A0A814Q4M1_ADIRI</name>
<dbReference type="GO" id="GO:0016787">
    <property type="term" value="F:hydrolase activity"/>
    <property type="evidence" value="ECO:0007669"/>
    <property type="project" value="UniProtKB-KW"/>
</dbReference>
<dbReference type="Pfam" id="PF00271">
    <property type="entry name" value="Helicase_C"/>
    <property type="match status" value="1"/>
</dbReference>
<dbReference type="InterPro" id="IPR010997">
    <property type="entry name" value="HRDC-like_sf"/>
</dbReference>
<gene>
    <name evidence="21" type="ORF">XAT740_LOCUS19044</name>
</gene>
<dbReference type="PROSITE" id="PS51192">
    <property type="entry name" value="HELICASE_ATP_BIND_1"/>
    <property type="match status" value="1"/>
</dbReference>
<dbReference type="FunFam" id="3.40.50.300:FF:000296">
    <property type="entry name" value="ATP-dependent DNA helicase RecQ"/>
    <property type="match status" value="1"/>
</dbReference>
<comment type="similarity">
    <text evidence="2">Belongs to the helicase family. RecQ subfamily.</text>
</comment>
<dbReference type="SMART" id="SM00490">
    <property type="entry name" value="HELICc"/>
    <property type="match status" value="1"/>
</dbReference>
<proteinExistence type="inferred from homology"/>
<dbReference type="InterPro" id="IPR001650">
    <property type="entry name" value="Helicase_C-like"/>
</dbReference>
<dbReference type="InterPro" id="IPR036296">
    <property type="entry name" value="SKP1-like_dim_sf"/>
</dbReference>
<keyword evidence="8" id="KW-0862">Zinc</keyword>
<dbReference type="GO" id="GO:0008270">
    <property type="term" value="F:zinc ion binding"/>
    <property type="evidence" value="ECO:0007669"/>
    <property type="project" value="UniProtKB-KW"/>
</dbReference>
<dbReference type="InterPro" id="IPR001841">
    <property type="entry name" value="Znf_RING"/>
</dbReference>
<evidence type="ECO:0000256" key="9">
    <source>
        <dbReference type="ARBA" id="ARBA00022840"/>
    </source>
</evidence>
<feature type="domain" description="RING-type" evidence="18">
    <location>
        <begin position="242"/>
        <end position="285"/>
    </location>
</feature>
<dbReference type="GO" id="GO:0043138">
    <property type="term" value="F:3'-5' DNA helicase activity"/>
    <property type="evidence" value="ECO:0007669"/>
    <property type="project" value="UniProtKB-EC"/>
</dbReference>
<dbReference type="GO" id="GO:0005524">
    <property type="term" value="F:ATP binding"/>
    <property type="evidence" value="ECO:0007669"/>
    <property type="project" value="UniProtKB-KW"/>
</dbReference>
<keyword evidence="6" id="KW-0378">Hydrolase</keyword>
<dbReference type="CDD" id="cd18322">
    <property type="entry name" value="BTB_POZ_SKP1"/>
    <property type="match status" value="1"/>
</dbReference>
<evidence type="ECO:0000256" key="13">
    <source>
        <dbReference type="ARBA" id="ARBA00034617"/>
    </source>
</evidence>
<keyword evidence="10" id="KW-0238">DNA-binding</keyword>
<dbReference type="PANTHER" id="PTHR13710:SF153">
    <property type="entry name" value="RECQ-LIKE DNA HELICASE BLM"/>
    <property type="match status" value="1"/>
</dbReference>
<dbReference type="PROSITE" id="PS51194">
    <property type="entry name" value="HELICASE_CTER"/>
    <property type="match status" value="1"/>
</dbReference>
<dbReference type="SMART" id="SM00512">
    <property type="entry name" value="Skp1"/>
    <property type="match status" value="1"/>
</dbReference>
<evidence type="ECO:0000256" key="14">
    <source>
        <dbReference type="ARBA" id="ARBA00034808"/>
    </source>
</evidence>
<keyword evidence="5 16" id="KW-0863">Zinc-finger</keyword>
<dbReference type="FunFam" id="3.40.50.300:FF:000340">
    <property type="entry name" value="Bloom syndrome, RecQ helicase"/>
    <property type="match status" value="1"/>
</dbReference>
<dbReference type="InterPro" id="IPR001232">
    <property type="entry name" value="SKP1-like"/>
</dbReference>
<dbReference type="GO" id="GO:0005737">
    <property type="term" value="C:cytoplasm"/>
    <property type="evidence" value="ECO:0007669"/>
    <property type="project" value="TreeGrafter"/>
</dbReference>
<dbReference type="InterPro" id="IPR013083">
    <property type="entry name" value="Znf_RING/FYVE/PHD"/>
</dbReference>
<protein>
    <recommendedName>
        <fullName evidence="14">DNA 3'-5' helicase</fullName>
        <ecNumber evidence="14">5.6.2.4</ecNumber>
    </recommendedName>
    <alternativeName>
        <fullName evidence="15">DNA 3'-5' helicase BLM</fullName>
    </alternativeName>
</protein>
<feature type="domain" description="Helicase C-terminal" evidence="20">
    <location>
        <begin position="626"/>
        <end position="769"/>
    </location>
</feature>
<evidence type="ECO:0000256" key="4">
    <source>
        <dbReference type="ARBA" id="ARBA00022741"/>
    </source>
</evidence>
<dbReference type="Pfam" id="PF09382">
    <property type="entry name" value="RQC"/>
    <property type="match status" value="1"/>
</dbReference>
<accession>A0A814Q4M1</accession>
<dbReference type="SUPFAM" id="SSF46785">
    <property type="entry name" value="Winged helix' DNA-binding domain"/>
    <property type="match status" value="1"/>
</dbReference>
<feature type="region of interest" description="Disordered" evidence="17">
    <location>
        <begin position="1033"/>
        <end position="1069"/>
    </location>
</feature>
<dbReference type="EMBL" id="CAJNOR010001287">
    <property type="protein sequence ID" value="CAF1114473.1"/>
    <property type="molecule type" value="Genomic_DNA"/>
</dbReference>
<dbReference type="Gene3D" id="3.40.50.300">
    <property type="entry name" value="P-loop containing nucleotide triphosphate hydrolases"/>
    <property type="match status" value="2"/>
</dbReference>
<evidence type="ECO:0000256" key="11">
    <source>
        <dbReference type="ARBA" id="ARBA00023235"/>
    </source>
</evidence>
<evidence type="ECO:0000259" key="19">
    <source>
        <dbReference type="PROSITE" id="PS51192"/>
    </source>
</evidence>
<evidence type="ECO:0000256" key="12">
    <source>
        <dbReference type="ARBA" id="ARBA00023242"/>
    </source>
</evidence>
<dbReference type="InterPro" id="IPR018982">
    <property type="entry name" value="RQC_domain"/>
</dbReference>
<dbReference type="SUPFAM" id="SSF52540">
    <property type="entry name" value="P-loop containing nucleoside triphosphate hydrolases"/>
    <property type="match status" value="1"/>
</dbReference>
<keyword evidence="7" id="KW-0347">Helicase</keyword>
<dbReference type="GO" id="GO:0005634">
    <property type="term" value="C:nucleus"/>
    <property type="evidence" value="ECO:0007669"/>
    <property type="project" value="UniProtKB-SubCell"/>
</dbReference>
<evidence type="ECO:0000256" key="5">
    <source>
        <dbReference type="ARBA" id="ARBA00022771"/>
    </source>
</evidence>
<evidence type="ECO:0000313" key="22">
    <source>
        <dbReference type="Proteomes" id="UP000663828"/>
    </source>
</evidence>
<dbReference type="Proteomes" id="UP000663828">
    <property type="component" value="Unassembled WGS sequence"/>
</dbReference>
<dbReference type="SMART" id="SM00487">
    <property type="entry name" value="DEXDc"/>
    <property type="match status" value="1"/>
</dbReference>
<dbReference type="AlphaFoldDB" id="A0A814Q4M1"/>
<dbReference type="InterPro" id="IPR036388">
    <property type="entry name" value="WH-like_DNA-bd_sf"/>
</dbReference>
<dbReference type="InterPro" id="IPR044876">
    <property type="entry name" value="HRDC_dom_sf"/>
</dbReference>
<organism evidence="21 22">
    <name type="scientific">Adineta ricciae</name>
    <name type="common">Rotifer</name>
    <dbReference type="NCBI Taxonomy" id="249248"/>
    <lineage>
        <taxon>Eukaryota</taxon>
        <taxon>Metazoa</taxon>
        <taxon>Spiralia</taxon>
        <taxon>Gnathifera</taxon>
        <taxon>Rotifera</taxon>
        <taxon>Eurotatoria</taxon>
        <taxon>Bdelloidea</taxon>
        <taxon>Adinetida</taxon>
        <taxon>Adinetidae</taxon>
        <taxon>Adineta</taxon>
    </lineage>
</organism>
<dbReference type="SUPFAM" id="SSF47819">
    <property type="entry name" value="HRDC-like"/>
    <property type="match status" value="1"/>
</dbReference>
<keyword evidence="5 16" id="KW-0479">Metal-binding</keyword>
<evidence type="ECO:0000256" key="17">
    <source>
        <dbReference type="SAM" id="MobiDB-lite"/>
    </source>
</evidence>
<dbReference type="InterPro" id="IPR002464">
    <property type="entry name" value="DNA/RNA_helicase_DEAH_CS"/>
</dbReference>
<dbReference type="PANTHER" id="PTHR13710">
    <property type="entry name" value="DNA HELICASE RECQ FAMILY MEMBER"/>
    <property type="match status" value="1"/>
</dbReference>
<evidence type="ECO:0000256" key="3">
    <source>
        <dbReference type="ARBA" id="ARBA00009993"/>
    </source>
</evidence>
<dbReference type="InterPro" id="IPR016072">
    <property type="entry name" value="Skp1_comp_dimer"/>
</dbReference>
<keyword evidence="22" id="KW-1185">Reference proteome</keyword>
<dbReference type="InterPro" id="IPR004589">
    <property type="entry name" value="DNA_helicase_ATP-dep_RecQ"/>
</dbReference>
<dbReference type="GO" id="GO:0006260">
    <property type="term" value="P:DNA replication"/>
    <property type="evidence" value="ECO:0007669"/>
    <property type="project" value="InterPro"/>
</dbReference>
<feature type="region of interest" description="Disordered" evidence="17">
    <location>
        <begin position="150"/>
        <end position="172"/>
    </location>
</feature>
<dbReference type="Pfam" id="PF01466">
    <property type="entry name" value="Skp1"/>
    <property type="match status" value="1"/>
</dbReference>
<evidence type="ECO:0000313" key="21">
    <source>
        <dbReference type="EMBL" id="CAF1114473.1"/>
    </source>
</evidence>
<comment type="subcellular location">
    <subcellularLocation>
        <location evidence="1">Nucleus</location>
    </subcellularLocation>
</comment>
<dbReference type="InterPro" id="IPR027417">
    <property type="entry name" value="P-loop_NTPase"/>
</dbReference>
<evidence type="ECO:0000259" key="18">
    <source>
        <dbReference type="PROSITE" id="PS50089"/>
    </source>
</evidence>
<dbReference type="GO" id="GO:0006511">
    <property type="term" value="P:ubiquitin-dependent protein catabolic process"/>
    <property type="evidence" value="ECO:0007669"/>
    <property type="project" value="InterPro"/>
</dbReference>
<keyword evidence="4" id="KW-0547">Nucleotide-binding</keyword>
<dbReference type="Pfam" id="PF00270">
    <property type="entry name" value="DEAD"/>
    <property type="match status" value="1"/>
</dbReference>
<dbReference type="CDD" id="cd18794">
    <property type="entry name" value="SF2_C_RecQ"/>
    <property type="match status" value="1"/>
</dbReference>
<feature type="domain" description="Helicase ATP-binding" evidence="19">
    <location>
        <begin position="416"/>
        <end position="591"/>
    </location>
</feature>
<evidence type="ECO:0000256" key="7">
    <source>
        <dbReference type="ARBA" id="ARBA00022806"/>
    </source>
</evidence>
<dbReference type="InterPro" id="IPR011333">
    <property type="entry name" value="SKP1/BTB/POZ_sf"/>
</dbReference>
<dbReference type="SUPFAM" id="SSF81382">
    <property type="entry name" value="Skp1 dimerisation domain-like"/>
    <property type="match status" value="1"/>
</dbReference>
<feature type="region of interest" description="Disordered" evidence="17">
    <location>
        <begin position="15"/>
        <end position="36"/>
    </location>
</feature>
<dbReference type="Gene3D" id="1.10.150.80">
    <property type="entry name" value="HRDC domain"/>
    <property type="match status" value="1"/>
</dbReference>
<dbReference type="InterPro" id="IPR036390">
    <property type="entry name" value="WH_DNA-bd_sf"/>
</dbReference>
<dbReference type="GO" id="GO:0003677">
    <property type="term" value="F:DNA binding"/>
    <property type="evidence" value="ECO:0007669"/>
    <property type="project" value="UniProtKB-KW"/>
</dbReference>
<dbReference type="Gene3D" id="1.10.10.10">
    <property type="entry name" value="Winged helix-like DNA-binding domain superfamily/Winged helix DNA-binding domain"/>
    <property type="match status" value="1"/>
</dbReference>
<dbReference type="PROSITE" id="PS50089">
    <property type="entry name" value="ZF_RING_2"/>
    <property type="match status" value="1"/>
</dbReference>
<dbReference type="InterPro" id="IPR014001">
    <property type="entry name" value="Helicase_ATP-bd"/>
</dbReference>
<dbReference type="GO" id="GO:0005694">
    <property type="term" value="C:chromosome"/>
    <property type="evidence" value="ECO:0007669"/>
    <property type="project" value="TreeGrafter"/>
</dbReference>
<sequence>MNDLLLESKVIQWATHHKDDPPPPEDDENREKNTSDISSWDQDFLKVDQGTLFELILAANYLDIKGLLDVTCKTVANMIKGKGPEEIRRTFNIKNDFTPQEKSKNKSDMKNRPPIKNNLNEQLKIYYAYRDEAIRNRKENPKTSQLVFRHIPDQPPVPKNLRQTTTTTTTTPLSLSLATKRDSVHLNESSTQIDEFAPSSAIIADVHSVPSTPTFFSIPSTDTRPISSSLLKTTATQQTNQCPVCQTPFDTAGVHRPVNDACGHTTCFQCFKAIMIQATGCTLCQREEDLNSQKSDQSPSKKFSTGDQSNKVNHFEDAFFDDWSLDQSSCSSSSRTKSLKTIKTFDDNDFQTFESMTSVNEDEQEPDKVTWLSADVHDDGPEYQDKQFSHTKRMLERFHALFGLRKFRSNQQEAVNCALERRFHLFVLMPTGGGKSLCYQLPAVLDHGITFVVSPLRSLILDQTQKLSSLGIPSAALTGDRTSAEVAAIFAKCYAPQPKLKLVYITPEKIGHSDQLNKLFTHLYTNNNLARFVIDEAHCISDWGHDFRPDYVKIGTLRERYPNVPFTLLTATATPRVQRDMLQQMKIERHLSKLFIQSFNRSNLVYKCFPKGKTDGALARTVQLCLSEQFVGLCGIVYCFSRAECERSAQYLAEHGVTAQAYHAGLEDQERADVQTRWANDEYQVICATIAFGMGIDKPNVRFVIHLSMPKSIEGYYQESGRAGRDGEQAYCYLFYSYQDLVKTKRLIMTEQSPNATRDAQKTRMDNLHSVYMYCINDVDCRRTLLLEYFGERYLASQCKKHVETRCDNCCSVAQAKLVDFTELSKQILALVEQLTQNMRTTTINYLIDVLKGSKQRAIIAAGHDQLEQYNIAQDVIRINVERLLSKLIMDGYLHQDISINDTYGTASAYIRLGKNTTFTDPIILSVCAKKENPNVQSVKATSSTRNRLVDGCLEKLKEELKCISAEYGIKYSTILSEKALKQMATTLPRSKEEMLRKTVEMTTIKYDLYKLDRLLSITCLFGSKLDEEKRDETMNCSSLKRKHEASTPTTSSYFHDGTNYDSNAKKKR</sequence>
<reference evidence="21" key="1">
    <citation type="submission" date="2021-02" db="EMBL/GenBank/DDBJ databases">
        <authorList>
            <person name="Nowell W R."/>
        </authorList>
    </citation>
    <scope>NUCLEOTIDE SEQUENCE</scope>
</reference>
<evidence type="ECO:0000256" key="6">
    <source>
        <dbReference type="ARBA" id="ARBA00022801"/>
    </source>
</evidence>
<dbReference type="Pfam" id="PF16124">
    <property type="entry name" value="RecQ_Zn_bind"/>
    <property type="match status" value="1"/>
</dbReference>
<evidence type="ECO:0000256" key="10">
    <source>
        <dbReference type="ARBA" id="ARBA00023125"/>
    </source>
</evidence>
<evidence type="ECO:0000256" key="8">
    <source>
        <dbReference type="ARBA" id="ARBA00022833"/>
    </source>
</evidence>
<dbReference type="GO" id="GO:0009378">
    <property type="term" value="F:four-way junction helicase activity"/>
    <property type="evidence" value="ECO:0007669"/>
    <property type="project" value="TreeGrafter"/>
</dbReference>
<dbReference type="EC" id="5.6.2.4" evidence="14"/>
<dbReference type="InterPro" id="IPR032284">
    <property type="entry name" value="RecQ_Zn-bd"/>
</dbReference>
<keyword evidence="9" id="KW-0067">ATP-binding</keyword>
<dbReference type="SMART" id="SM00956">
    <property type="entry name" value="RQC"/>
    <property type="match status" value="1"/>
</dbReference>
<dbReference type="Gene3D" id="3.30.710.10">
    <property type="entry name" value="Potassium Channel Kv1.1, Chain A"/>
    <property type="match status" value="1"/>
</dbReference>
<dbReference type="InterPro" id="IPR011545">
    <property type="entry name" value="DEAD/DEAH_box_helicase_dom"/>
</dbReference>
<evidence type="ECO:0000259" key="20">
    <source>
        <dbReference type="PROSITE" id="PS51194"/>
    </source>
</evidence>
<evidence type="ECO:0000256" key="1">
    <source>
        <dbReference type="ARBA" id="ARBA00004123"/>
    </source>
</evidence>
<dbReference type="GO" id="GO:0000724">
    <property type="term" value="P:double-strand break repair via homologous recombination"/>
    <property type="evidence" value="ECO:0007669"/>
    <property type="project" value="TreeGrafter"/>
</dbReference>
<comment type="similarity">
    <text evidence="3">Belongs to the SKP1 family.</text>
</comment>
<comment type="caution">
    <text evidence="21">The sequence shown here is derived from an EMBL/GenBank/DDBJ whole genome shotgun (WGS) entry which is preliminary data.</text>
</comment>
<keyword evidence="12" id="KW-0539">Nucleus</keyword>
<dbReference type="NCBIfam" id="TIGR00614">
    <property type="entry name" value="recQ_fam"/>
    <property type="match status" value="1"/>
</dbReference>
<evidence type="ECO:0000256" key="16">
    <source>
        <dbReference type="PROSITE-ProRule" id="PRU00175"/>
    </source>
</evidence>